<proteinExistence type="predicted"/>
<accession>X1H6Y4</accession>
<evidence type="ECO:0000313" key="1">
    <source>
        <dbReference type="EMBL" id="GAH65152.1"/>
    </source>
</evidence>
<organism evidence="1">
    <name type="scientific">marine sediment metagenome</name>
    <dbReference type="NCBI Taxonomy" id="412755"/>
    <lineage>
        <taxon>unclassified sequences</taxon>
        <taxon>metagenomes</taxon>
        <taxon>ecological metagenomes</taxon>
    </lineage>
</organism>
<dbReference type="AlphaFoldDB" id="X1H6Y4"/>
<comment type="caution">
    <text evidence="1">The sequence shown here is derived from an EMBL/GenBank/DDBJ whole genome shotgun (WGS) entry which is preliminary data.</text>
</comment>
<dbReference type="EMBL" id="BARU01026646">
    <property type="protein sequence ID" value="GAH65152.1"/>
    <property type="molecule type" value="Genomic_DNA"/>
</dbReference>
<feature type="non-terminal residue" evidence="1">
    <location>
        <position position="1"/>
    </location>
</feature>
<protein>
    <submittedName>
        <fullName evidence="1">Uncharacterized protein</fullName>
    </submittedName>
</protein>
<sequence length="179" mass="20947">QAILTIGNSIAKGESKDRDKLNIIELDFKYFYTLICEYKLLRTVFILKEKSSERLKRQMRMLTRMLSKDLQEDLAKFKGDRRNIKNQVDPILNDFIEFQYKGPFTLNKDLGIFLKTKKEHGFTSRETSIIDELRSYSQKTDSFELGTIPNLFSSEENKDLIILAIESLIEKKIIIPISK</sequence>
<name>X1H6Y4_9ZZZZ</name>
<reference evidence="1" key="1">
    <citation type="journal article" date="2014" name="Front. Microbiol.">
        <title>High frequency of phylogenetically diverse reductive dehalogenase-homologous genes in deep subseafloor sedimentary metagenomes.</title>
        <authorList>
            <person name="Kawai M."/>
            <person name="Futagami T."/>
            <person name="Toyoda A."/>
            <person name="Takaki Y."/>
            <person name="Nishi S."/>
            <person name="Hori S."/>
            <person name="Arai W."/>
            <person name="Tsubouchi T."/>
            <person name="Morono Y."/>
            <person name="Uchiyama I."/>
            <person name="Ito T."/>
            <person name="Fujiyama A."/>
            <person name="Inagaki F."/>
            <person name="Takami H."/>
        </authorList>
    </citation>
    <scope>NUCLEOTIDE SEQUENCE</scope>
    <source>
        <strain evidence="1">Expedition CK06-06</strain>
    </source>
</reference>
<gene>
    <name evidence="1" type="ORF">S03H2_42775</name>
</gene>